<evidence type="ECO:0000256" key="3">
    <source>
        <dbReference type="SAM" id="MobiDB-lite"/>
    </source>
</evidence>
<sequence>MQWWRLGSLRNKLSGTLNSHNALMVCVGSTISDSKNQRCLENLLFHNEDRIGCTVVPKQQVDLSQWALFPKDLNYFPMFISDSKTVLATPKIYLLVQAKLDDYNQHDSEIIQIENFGELVAWRAQDQFEMILKTDMTNLTKFVNCFFDHSIDINHELKLLRIETVNVEGNPVRIKYDLRYPLENRLKYSLAPIHWKKFATELKSLYSKLHKLEHPTITIESSTSKAVPISEVKPIKKPLEPTKHHHRMVKKENKNKLEVSTLDARRPKSGERKPKLEKTKHRHPSREKKEESVSKKIKAPKLAKCGNNEKHRECNGDAAPSTVLSSNGVQVNQKPPNVLVYADSVIAKDNVKNVLHEILNTHKYMVYDFPTNANSSLWADTACLIVVCGNVPPNISTQFLQYLINGGKLLFREHELVRFSYENWKRVKMMHHVFCYQASPAKRQFSKDSDQSNSSRGSSPVAPRTPSTVEIQHNGKVYTVQVQVLGAEETWHTPSLLLAAVKGTKGIAIFSQVHLEIDPTQYQDDESKFSALTDSNTARLEILKHLLSQHLSLDCTSTSDVSYVPAYFLGMHNLKLELLSECEGIKDNCLIAEKITMKFVGKGVEPETATATTMPVLIHACPSNFSTVKYFGTLNTNSIGRLVVYSDVVTSTQFVVANKLAHGFAVIARQQTQGVGRSSNTWLSPLGCAMFSLQLHVPLQTTLGRSLPLVQHLVMIAVVAAVRRKPGYEDIELGLKWPNDLYANRTIKIGGLLVNTTVYGDMAVVSIGCGVNLDNFEPTTCINELIKNHNVALEPIEYEEYFAIVFNEIESIYNLVQGGDLDLLFELYYKYWLHSGAEVSVNTSDGRTSSANIIGIDDYGYLKVRLLDGSISSVQPDGNSFDLLKGLIAPKTF</sequence>
<dbReference type="InterPro" id="IPR004143">
    <property type="entry name" value="BPL_LPL_catalytic"/>
</dbReference>
<dbReference type="GO" id="GO:0005737">
    <property type="term" value="C:cytoplasm"/>
    <property type="evidence" value="ECO:0007669"/>
    <property type="project" value="TreeGrafter"/>
</dbReference>
<dbReference type="NCBIfam" id="TIGR00121">
    <property type="entry name" value="birA_ligase"/>
    <property type="match status" value="1"/>
</dbReference>
<evidence type="ECO:0000256" key="2">
    <source>
        <dbReference type="ARBA" id="ARBA00022598"/>
    </source>
</evidence>
<dbReference type="AlphaFoldDB" id="A0AAN7P6R2"/>
<dbReference type="InterPro" id="IPR045864">
    <property type="entry name" value="aa-tRNA-synth_II/BPL/LPL"/>
</dbReference>
<evidence type="ECO:0000259" key="4">
    <source>
        <dbReference type="PROSITE" id="PS51733"/>
    </source>
</evidence>
<dbReference type="GO" id="GO:0004077">
    <property type="term" value="F:biotin--[biotin carboxyl-carrier protein] ligase activity"/>
    <property type="evidence" value="ECO:0007669"/>
    <property type="project" value="InterPro"/>
</dbReference>
<gene>
    <name evidence="5" type="ORF">RN001_010615</name>
</gene>
<feature type="region of interest" description="Disordered" evidence="3">
    <location>
        <begin position="235"/>
        <end position="296"/>
    </location>
</feature>
<keyword evidence="6" id="KW-1185">Reference proteome</keyword>
<dbReference type="EMBL" id="JARPUR010000004">
    <property type="protein sequence ID" value="KAK4878109.1"/>
    <property type="molecule type" value="Genomic_DNA"/>
</dbReference>
<reference evidence="6" key="1">
    <citation type="submission" date="2023-01" db="EMBL/GenBank/DDBJ databases">
        <title>Key to firefly adult light organ development and bioluminescence: homeobox transcription factors regulate luciferase expression and transportation to peroxisome.</title>
        <authorList>
            <person name="Fu X."/>
        </authorList>
    </citation>
    <scope>NUCLEOTIDE SEQUENCE [LARGE SCALE GENOMIC DNA]</scope>
</reference>
<dbReference type="Pfam" id="PF02237">
    <property type="entry name" value="BPL_C"/>
    <property type="match status" value="1"/>
</dbReference>
<dbReference type="InterPro" id="IPR004408">
    <property type="entry name" value="Biotin_CoA_COase_ligase"/>
</dbReference>
<organism evidence="5 6">
    <name type="scientific">Aquatica leii</name>
    <dbReference type="NCBI Taxonomy" id="1421715"/>
    <lineage>
        <taxon>Eukaryota</taxon>
        <taxon>Metazoa</taxon>
        <taxon>Ecdysozoa</taxon>
        <taxon>Arthropoda</taxon>
        <taxon>Hexapoda</taxon>
        <taxon>Insecta</taxon>
        <taxon>Pterygota</taxon>
        <taxon>Neoptera</taxon>
        <taxon>Endopterygota</taxon>
        <taxon>Coleoptera</taxon>
        <taxon>Polyphaga</taxon>
        <taxon>Elateriformia</taxon>
        <taxon>Elateroidea</taxon>
        <taxon>Lampyridae</taxon>
        <taxon>Luciolinae</taxon>
        <taxon>Aquatica</taxon>
    </lineage>
</organism>
<comment type="similarity">
    <text evidence="1">Belongs to the biotin--protein ligase family.</text>
</comment>
<keyword evidence="2" id="KW-0436">Ligase</keyword>
<feature type="domain" description="BPL/LPL catalytic" evidence="4">
    <location>
        <begin position="628"/>
        <end position="817"/>
    </location>
</feature>
<name>A0AAN7P6R2_9COLE</name>
<dbReference type="PANTHER" id="PTHR12835:SF5">
    <property type="entry name" value="BIOTIN--PROTEIN LIGASE"/>
    <property type="match status" value="1"/>
</dbReference>
<dbReference type="InterPro" id="IPR003142">
    <property type="entry name" value="BPL_C"/>
</dbReference>
<dbReference type="CDD" id="cd16442">
    <property type="entry name" value="BPL"/>
    <property type="match status" value="1"/>
</dbReference>
<dbReference type="Gene3D" id="3.30.930.10">
    <property type="entry name" value="Bira Bifunctional Protein, Domain 2"/>
    <property type="match status" value="1"/>
</dbReference>
<dbReference type="PANTHER" id="PTHR12835">
    <property type="entry name" value="BIOTIN PROTEIN LIGASE"/>
    <property type="match status" value="1"/>
</dbReference>
<dbReference type="SUPFAM" id="SSF55681">
    <property type="entry name" value="Class II aaRS and biotin synthetases"/>
    <property type="match status" value="1"/>
</dbReference>
<protein>
    <recommendedName>
        <fullName evidence="4">BPL/LPL catalytic domain-containing protein</fullName>
    </recommendedName>
</protein>
<dbReference type="PROSITE" id="PS51733">
    <property type="entry name" value="BPL_LPL_CATALYTIC"/>
    <property type="match status" value="1"/>
</dbReference>
<evidence type="ECO:0000313" key="5">
    <source>
        <dbReference type="EMBL" id="KAK4878109.1"/>
    </source>
</evidence>
<comment type="caution">
    <text evidence="5">The sequence shown here is derived from an EMBL/GenBank/DDBJ whole genome shotgun (WGS) entry which is preliminary data.</text>
</comment>
<proteinExistence type="inferred from homology"/>
<evidence type="ECO:0000256" key="1">
    <source>
        <dbReference type="ARBA" id="ARBA00009934"/>
    </source>
</evidence>
<evidence type="ECO:0000313" key="6">
    <source>
        <dbReference type="Proteomes" id="UP001353858"/>
    </source>
</evidence>
<dbReference type="Proteomes" id="UP001353858">
    <property type="component" value="Unassembled WGS sequence"/>
</dbReference>
<feature type="compositionally biased region" description="Basic and acidic residues" evidence="3">
    <location>
        <begin position="250"/>
        <end position="277"/>
    </location>
</feature>
<dbReference type="Pfam" id="PF03099">
    <property type="entry name" value="BPL_LplA_LipB"/>
    <property type="match status" value="1"/>
</dbReference>
<feature type="region of interest" description="Disordered" evidence="3">
    <location>
        <begin position="445"/>
        <end position="467"/>
    </location>
</feature>
<accession>A0AAN7P6R2</accession>